<proteinExistence type="predicted"/>
<dbReference type="EMBL" id="LT160031">
    <property type="protein sequence ID" value="CXI61451.1"/>
    <property type="molecule type" value="Genomic_DNA"/>
</dbReference>
<feature type="compositionally biased region" description="Basic and acidic residues" evidence="1">
    <location>
        <begin position="180"/>
        <end position="191"/>
    </location>
</feature>
<dbReference type="EMBL" id="LT614637">
    <property type="protein sequence ID" value="SCN26701.1"/>
    <property type="molecule type" value="Genomic_DNA"/>
</dbReference>
<accession>A0A0Y9XN96</accession>
<evidence type="ECO:0000313" key="5">
    <source>
        <dbReference type="EMBL" id="SCN26701.1"/>
    </source>
</evidence>
<dbReference type="EMBL" id="LT608259">
    <property type="protein sequence ID" value="SCO63084.1"/>
    <property type="molecule type" value="Genomic_DNA"/>
</dbReference>
<feature type="region of interest" description="Disordered" evidence="1">
    <location>
        <begin position="159"/>
        <end position="195"/>
    </location>
</feature>
<evidence type="ECO:0000256" key="2">
    <source>
        <dbReference type="SAM" id="Phobius"/>
    </source>
</evidence>
<evidence type="ECO:0000313" key="4">
    <source>
        <dbReference type="EMBL" id="SCM23642.1"/>
    </source>
</evidence>
<feature type="compositionally biased region" description="Basic and acidic residues" evidence="1">
    <location>
        <begin position="159"/>
        <end position="168"/>
    </location>
</feature>
<keyword evidence="2" id="KW-1133">Transmembrane helix</keyword>
<organism evidence="3 8">
    <name type="scientific">Plasmodium berghei</name>
    <dbReference type="NCBI Taxonomy" id="5821"/>
    <lineage>
        <taxon>Eukaryota</taxon>
        <taxon>Sar</taxon>
        <taxon>Alveolata</taxon>
        <taxon>Apicomplexa</taxon>
        <taxon>Aconoidasida</taxon>
        <taxon>Haemosporida</taxon>
        <taxon>Plasmodiidae</taxon>
        <taxon>Plasmodium</taxon>
        <taxon>Plasmodium (Vinckeia)</taxon>
    </lineage>
</organism>
<evidence type="ECO:0000313" key="6">
    <source>
        <dbReference type="EMBL" id="SCO60993.1"/>
    </source>
</evidence>
<dbReference type="AlphaFoldDB" id="A0A0Y9XN96"/>
<dbReference type="VEuPathDB" id="PlasmoDB:PBANKA_1110900"/>
<evidence type="ECO:0000313" key="11">
    <source>
        <dbReference type="Proteomes" id="UP000220214"/>
    </source>
</evidence>
<protein>
    <submittedName>
        <fullName evidence="3">Uncharacterized protein</fullName>
    </submittedName>
</protein>
<dbReference type="OMA" id="NIFNARC"/>
<reference evidence="3 8" key="1">
    <citation type="submission" date="2016-02" db="EMBL/GenBank/DDBJ databases">
        <authorList>
            <consortium name="Pathogen Informatics"/>
        </authorList>
    </citation>
    <scope>NUCLEOTIDE SEQUENCE [LARGE SCALE GENOMIC DNA]</scope>
    <source>
        <strain evidence="3 8">K173</strain>
        <strain evidence="4 12">NK65 ny</strain>
        <strain evidence="5 11">NK65e</strain>
        <strain evidence="7 9">SP11 Antwerpcl1</strain>
        <strain evidence="6 10">SP11 RLL</strain>
    </source>
</reference>
<dbReference type="Proteomes" id="UP000220214">
    <property type="component" value="Chromosome 11"/>
</dbReference>
<keyword evidence="2" id="KW-0812">Transmembrane</keyword>
<feature type="compositionally biased region" description="Low complexity" evidence="1">
    <location>
        <begin position="470"/>
        <end position="479"/>
    </location>
</feature>
<dbReference type="Proteomes" id="UP000219974">
    <property type="component" value="Chromosome 11"/>
</dbReference>
<sequence>MDILYFRNFLLIISFFVVNNKINIKNEFILLGFFSSFSWKSENNTMAEWVLNSSINNQNKNIRILNTYIELNGNVNSDIAYKNLDKNESDTSGKTLFLNTNYYNYLDKSEKKMDHAKDENKENHDSKSEIEIKELIKKEIEKNNKKEEEYIKKEIEKSIKKERDNEIREEIDDEQDYEQGEEKDGEKDKPKEKKIKKLIHHEIRKINEKIEKNVQESEQEKNPGEIKKNKTIAIEIKNENRDPKIKCSNKLNYIELEYSNIDKKLISEKYNNDVISFINIKTKDKIYFRDKINENITKIKDHDANKISNIEQMEVEPNIIKKDQNVTYEQIKNKNKMQGNAILHNNNHAFLDSKEYNNFHTFFNNNLKNINKHTNSHKYNNNLNGITKSHDITKGNFTIFITENQEDDSLVLPINFERRNSVLNISNDEYTKLMNEGSVLVYDKDEVVPYKYDAFEVKNDSVNDMKENNNNDNNSSNDSIYRDKSNDASSQNNPEEEDQFKGTILTCVTVIIILAIMFLIGFIIYYYDIINKLRVKFQKKGKNNKSMTIKNDKSSGMYIDNYYDNSTHV</sequence>
<feature type="compositionally biased region" description="Acidic residues" evidence="1">
    <location>
        <begin position="169"/>
        <end position="179"/>
    </location>
</feature>
<evidence type="ECO:0000256" key="1">
    <source>
        <dbReference type="SAM" id="MobiDB-lite"/>
    </source>
</evidence>
<evidence type="ECO:0000313" key="7">
    <source>
        <dbReference type="EMBL" id="SCO63084.1"/>
    </source>
</evidence>
<feature type="region of interest" description="Disordered" evidence="1">
    <location>
        <begin position="462"/>
        <end position="496"/>
    </location>
</feature>
<dbReference type="Proteomes" id="UP000516480">
    <property type="component" value="Chromosome 11"/>
</dbReference>
<dbReference type="OrthoDB" id="387446at2759"/>
<feature type="transmembrane region" description="Helical" evidence="2">
    <location>
        <begin position="503"/>
        <end position="527"/>
    </location>
</feature>
<evidence type="ECO:0000313" key="10">
    <source>
        <dbReference type="Proteomes" id="UP000219974"/>
    </source>
</evidence>
<dbReference type="Proteomes" id="UP000219860">
    <property type="component" value="Chromosome 11"/>
</dbReference>
<dbReference type="EMBL" id="LT608147">
    <property type="protein sequence ID" value="SCM23642.1"/>
    <property type="molecule type" value="Genomic_DNA"/>
</dbReference>
<evidence type="ECO:0000313" key="9">
    <source>
        <dbReference type="Proteomes" id="UP000219860"/>
    </source>
</evidence>
<evidence type="ECO:0000313" key="8">
    <source>
        <dbReference type="Proteomes" id="UP000069549"/>
    </source>
</evidence>
<name>A0A0Y9XN96_PLABE</name>
<dbReference type="Proteomes" id="UP000069549">
    <property type="component" value="Chromosome 11"/>
</dbReference>
<keyword evidence="2" id="KW-0472">Membrane</keyword>
<evidence type="ECO:0000313" key="12">
    <source>
        <dbReference type="Proteomes" id="UP000516480"/>
    </source>
</evidence>
<gene>
    <name evidence="3" type="ORF">PBK173_000276600</name>
    <name evidence="5" type="ORF">PBNK65E_000268600</name>
    <name evidence="4" type="ORF">PBNK65NY_000267800</name>
    <name evidence="7" type="ORF">PBSP11A_000267800</name>
    <name evidence="6" type="ORF">PBSP11RLL_000268100</name>
</gene>
<evidence type="ECO:0000313" key="3">
    <source>
        <dbReference type="EMBL" id="CXI61451.1"/>
    </source>
</evidence>
<dbReference type="EMBL" id="LT608275">
    <property type="protein sequence ID" value="SCO60993.1"/>
    <property type="molecule type" value="Genomic_DNA"/>
</dbReference>